<dbReference type="EMBL" id="MSZU01000074">
    <property type="protein sequence ID" value="OMP89196.1"/>
    <property type="molecule type" value="Genomic_DNA"/>
</dbReference>
<evidence type="ECO:0000256" key="2">
    <source>
        <dbReference type="SAM" id="SignalP"/>
    </source>
</evidence>
<name>A0A1S8BP17_9PEZI</name>
<sequence length="568" mass="64648">MSGVELAGLVLAVLPLVISALEDYNDGLDPVKAFVKWENYLPQYIRKLRNQHVHYEQTLRLLLAPITTEYELAEMIAEPHGHQWRDDAMAKKLMYKLDESYDAYHQTIKDIEKIMTTIAEKLDLDRASTVSRNDLEAMLLANGQPKPSQKFEFRKRVKFSMNKKKVKRLLEELDECNKELERFTEKSEKLEPYRKNSKPSIALRLQKIQTYARVLHSSLGDAFSCSCKASHCANLHLERRDLHPKASGRRPVDDPGTIFTVSFMDKSGSWMLREAQICFSEEDNDLSTKMNSLHVHRPRRSVSFSPTTPPPSPKPSHSPLRTKSESSHFKEVKDLCYEMQSFEDGGKTCIGFSMENGRLRGAYPVPLNGLRYSRMAETVTLEDILKDGAKIRLSKKDRYSLAVTVASSILQLHASPWIGDNWSKRDIMFYHTISSHRSIDIENPHVSQKLMPLPGSVQPIGFSSKNTTLLALGIILLELYFGKPCEQQMPENLYMGPDKSLALLCTAHRWYETDQEDLSAAFQSAIAHCLRCFADPSGSLQDSDFLQAAMEQIVLPLQDELCQFLGTR</sequence>
<organism evidence="4 5">
    <name type="scientific">Diplodia seriata</name>
    <dbReference type="NCBI Taxonomy" id="420778"/>
    <lineage>
        <taxon>Eukaryota</taxon>
        <taxon>Fungi</taxon>
        <taxon>Dikarya</taxon>
        <taxon>Ascomycota</taxon>
        <taxon>Pezizomycotina</taxon>
        <taxon>Dothideomycetes</taxon>
        <taxon>Dothideomycetes incertae sedis</taxon>
        <taxon>Botryosphaeriales</taxon>
        <taxon>Botryosphaeriaceae</taxon>
        <taxon>Diplodia</taxon>
    </lineage>
</organism>
<dbReference type="Pfam" id="PF24476">
    <property type="entry name" value="DUF7580"/>
    <property type="match status" value="1"/>
</dbReference>
<evidence type="ECO:0000313" key="5">
    <source>
        <dbReference type="Proteomes" id="UP000190776"/>
    </source>
</evidence>
<feature type="signal peptide" evidence="2">
    <location>
        <begin position="1"/>
        <end position="20"/>
    </location>
</feature>
<dbReference type="InterPro" id="IPR056002">
    <property type="entry name" value="DUF7580"/>
</dbReference>
<gene>
    <name evidence="4" type="ORF">BK809_0005917</name>
</gene>
<protein>
    <recommendedName>
        <fullName evidence="3">DUF7580 domain-containing protein</fullName>
    </recommendedName>
</protein>
<accession>A0A1S8BP17</accession>
<reference evidence="4 5" key="1">
    <citation type="submission" date="2017-01" db="EMBL/GenBank/DDBJ databases">
        <title>Draft genome sequence of Diplodia seriata F98.1, a fungal species involved in grapevine trunk diseases.</title>
        <authorList>
            <person name="Robert-Siegwald G."/>
            <person name="Vallet J."/>
            <person name="Abou-Mansour E."/>
            <person name="Xu J."/>
            <person name="Rey P."/>
            <person name="Bertsch C."/>
            <person name="Rego C."/>
            <person name="Larignon P."/>
            <person name="Fontaine F."/>
            <person name="Lebrun M.-H."/>
        </authorList>
    </citation>
    <scope>NUCLEOTIDE SEQUENCE [LARGE SCALE GENOMIC DNA]</scope>
    <source>
        <strain evidence="4 5">F98.1</strain>
    </source>
</reference>
<evidence type="ECO:0000313" key="4">
    <source>
        <dbReference type="EMBL" id="OMP89196.1"/>
    </source>
</evidence>
<dbReference type="Proteomes" id="UP000190776">
    <property type="component" value="Unassembled WGS sequence"/>
</dbReference>
<proteinExistence type="predicted"/>
<feature type="domain" description="DUF7580" evidence="3">
    <location>
        <begin position="206"/>
        <end position="561"/>
    </location>
</feature>
<dbReference type="OrthoDB" id="3565018at2759"/>
<dbReference type="PANTHER" id="PTHR35186:SF4">
    <property type="entry name" value="PRION-INHIBITION AND PROPAGATION HELO DOMAIN-CONTAINING PROTEIN"/>
    <property type="match status" value="1"/>
</dbReference>
<dbReference type="STRING" id="420778.A0A1S8BP17"/>
<feature type="compositionally biased region" description="Pro residues" evidence="1">
    <location>
        <begin position="307"/>
        <end position="316"/>
    </location>
</feature>
<keyword evidence="2" id="KW-0732">Signal</keyword>
<evidence type="ECO:0000256" key="1">
    <source>
        <dbReference type="SAM" id="MobiDB-lite"/>
    </source>
</evidence>
<dbReference type="AlphaFoldDB" id="A0A1S8BP17"/>
<feature type="region of interest" description="Disordered" evidence="1">
    <location>
        <begin position="295"/>
        <end position="326"/>
    </location>
</feature>
<evidence type="ECO:0000259" key="3">
    <source>
        <dbReference type="Pfam" id="PF24476"/>
    </source>
</evidence>
<feature type="chain" id="PRO_5012006533" description="DUF7580 domain-containing protein" evidence="2">
    <location>
        <begin position="21"/>
        <end position="568"/>
    </location>
</feature>
<dbReference type="PANTHER" id="PTHR35186">
    <property type="entry name" value="ANK_REP_REGION DOMAIN-CONTAINING PROTEIN"/>
    <property type="match status" value="1"/>
</dbReference>
<comment type="caution">
    <text evidence="4">The sequence shown here is derived from an EMBL/GenBank/DDBJ whole genome shotgun (WGS) entry which is preliminary data.</text>
</comment>